<dbReference type="Pfam" id="PF04854">
    <property type="entry name" value="DUF624"/>
    <property type="match status" value="1"/>
</dbReference>
<keyword evidence="1" id="KW-0812">Transmembrane</keyword>
<feature type="transmembrane region" description="Helical" evidence="1">
    <location>
        <begin position="107"/>
        <end position="131"/>
    </location>
</feature>
<evidence type="ECO:0000313" key="3">
    <source>
        <dbReference type="Proteomes" id="UP000075806"/>
    </source>
</evidence>
<proteinExistence type="predicted"/>
<feature type="transmembrane region" description="Helical" evidence="1">
    <location>
        <begin position="175"/>
        <end position="196"/>
    </location>
</feature>
<reference evidence="2" key="1">
    <citation type="submission" date="2016-02" db="EMBL/GenBank/DDBJ databases">
        <title>Genome sequence of Bacillus trypoxylicola KCTC 13244(T).</title>
        <authorList>
            <person name="Jeong H."/>
            <person name="Park S.-H."/>
            <person name="Choi S.-K."/>
        </authorList>
    </citation>
    <scope>NUCLEOTIDE SEQUENCE [LARGE SCALE GENOMIC DNA]</scope>
    <source>
        <strain evidence="2">KCTC 13244</strain>
    </source>
</reference>
<protein>
    <recommendedName>
        <fullName evidence="4">DUF624 domain-containing protein</fullName>
    </recommendedName>
</protein>
<keyword evidence="1" id="KW-1133">Transmembrane helix</keyword>
<feature type="transmembrane region" description="Helical" evidence="1">
    <location>
        <begin position="73"/>
        <end position="95"/>
    </location>
</feature>
<dbReference type="OrthoDB" id="2182676at2"/>
<accession>A0A161PKR5</accession>
<comment type="caution">
    <text evidence="2">The sequence shown here is derived from an EMBL/GenBank/DDBJ whole genome shotgun (WGS) entry which is preliminary data.</text>
</comment>
<dbReference type="InterPro" id="IPR006938">
    <property type="entry name" value="DUF624"/>
</dbReference>
<dbReference type="AlphaFoldDB" id="A0A161PKR5"/>
<dbReference type="RefSeq" id="WP_061947610.1">
    <property type="nucleotide sequence ID" value="NZ_LTAO01000003.1"/>
</dbReference>
<dbReference type="STRING" id="519424.AZF04_14845"/>
<dbReference type="EMBL" id="LTAO01000003">
    <property type="protein sequence ID" value="KYG34105.1"/>
    <property type="molecule type" value="Genomic_DNA"/>
</dbReference>
<gene>
    <name evidence="2" type="ORF">AZF04_14845</name>
</gene>
<evidence type="ECO:0008006" key="4">
    <source>
        <dbReference type="Google" id="ProtNLM"/>
    </source>
</evidence>
<organism evidence="2 3">
    <name type="scientific">Alkalihalobacillus trypoxylicola</name>
    <dbReference type="NCBI Taxonomy" id="519424"/>
    <lineage>
        <taxon>Bacteria</taxon>
        <taxon>Bacillati</taxon>
        <taxon>Bacillota</taxon>
        <taxon>Bacilli</taxon>
        <taxon>Bacillales</taxon>
        <taxon>Bacillaceae</taxon>
        <taxon>Alkalihalobacillus</taxon>
    </lineage>
</organism>
<keyword evidence="3" id="KW-1185">Reference proteome</keyword>
<evidence type="ECO:0000313" key="2">
    <source>
        <dbReference type="EMBL" id="KYG34105.1"/>
    </source>
</evidence>
<name>A0A161PKR5_9BACI</name>
<evidence type="ECO:0000256" key="1">
    <source>
        <dbReference type="SAM" id="Phobius"/>
    </source>
</evidence>
<feature type="transmembrane region" description="Helical" evidence="1">
    <location>
        <begin position="143"/>
        <end position="169"/>
    </location>
</feature>
<dbReference type="Proteomes" id="UP000075806">
    <property type="component" value="Unassembled WGS sequence"/>
</dbReference>
<keyword evidence="1" id="KW-0472">Membrane</keyword>
<sequence>MNQISTWYIRLGQMALQLFLLNLYWILGTLMGLFIFGLFPATAGLFASLRRILQDEDVRLWKVFWSNYKKEFLKANTLGWITASFFIILLLNIQVLNVLEQNLLHMMLAIFTYILLFFLLIISLFLFPVLVQFNLKTLHYLKYSFYLAVGRPFITILCLSGIAIILYLYWSIPGFIPVFGISLISLVIMKMAFLSFPSKMSKVSTIK</sequence>